<organism evidence="2 3">
    <name type="scientific">Deinococcus aerolatus</name>
    <dbReference type="NCBI Taxonomy" id="522487"/>
    <lineage>
        <taxon>Bacteria</taxon>
        <taxon>Thermotogati</taxon>
        <taxon>Deinococcota</taxon>
        <taxon>Deinococci</taxon>
        <taxon>Deinococcales</taxon>
        <taxon>Deinococcaceae</taxon>
        <taxon>Deinococcus</taxon>
    </lineage>
</organism>
<gene>
    <name evidence="2" type="ORF">GCM10010840_14720</name>
</gene>
<evidence type="ECO:0000313" key="2">
    <source>
        <dbReference type="EMBL" id="GGL77882.1"/>
    </source>
</evidence>
<reference evidence="3" key="1">
    <citation type="journal article" date="2019" name="Int. J. Syst. Evol. Microbiol.">
        <title>The Global Catalogue of Microorganisms (GCM) 10K type strain sequencing project: providing services to taxonomists for standard genome sequencing and annotation.</title>
        <authorList>
            <consortium name="The Broad Institute Genomics Platform"/>
            <consortium name="The Broad Institute Genome Sequencing Center for Infectious Disease"/>
            <person name="Wu L."/>
            <person name="Ma J."/>
        </authorList>
    </citation>
    <scope>NUCLEOTIDE SEQUENCE [LARGE SCALE GENOMIC DNA]</scope>
    <source>
        <strain evidence="3">JCM 15442</strain>
    </source>
</reference>
<feature type="region of interest" description="Disordered" evidence="1">
    <location>
        <begin position="40"/>
        <end position="69"/>
    </location>
</feature>
<protein>
    <submittedName>
        <fullName evidence="2">Uncharacterized protein</fullName>
    </submittedName>
</protein>
<name>A0ABQ2G6S0_9DEIO</name>
<accession>A0ABQ2G6S0</accession>
<sequence length="69" mass="7543">MFYLRRGERSQQPKDSTPKRCFSSSGTTKTAAYRLVQSYTNPRSSEGNPVGDGLIKPGPCGSTDKAFIL</sequence>
<keyword evidence="3" id="KW-1185">Reference proteome</keyword>
<feature type="region of interest" description="Disordered" evidence="1">
    <location>
        <begin position="1"/>
        <end position="26"/>
    </location>
</feature>
<comment type="caution">
    <text evidence="2">The sequence shown here is derived from an EMBL/GenBank/DDBJ whole genome shotgun (WGS) entry which is preliminary data.</text>
</comment>
<proteinExistence type="predicted"/>
<dbReference type="Proteomes" id="UP000639973">
    <property type="component" value="Unassembled WGS sequence"/>
</dbReference>
<dbReference type="EMBL" id="BMOL01000005">
    <property type="protein sequence ID" value="GGL77882.1"/>
    <property type="molecule type" value="Genomic_DNA"/>
</dbReference>
<evidence type="ECO:0000313" key="3">
    <source>
        <dbReference type="Proteomes" id="UP000639973"/>
    </source>
</evidence>
<evidence type="ECO:0000256" key="1">
    <source>
        <dbReference type="SAM" id="MobiDB-lite"/>
    </source>
</evidence>
<feature type="compositionally biased region" description="Basic and acidic residues" evidence="1">
    <location>
        <begin position="1"/>
        <end position="18"/>
    </location>
</feature>